<dbReference type="Proteomes" id="UP000278673">
    <property type="component" value="Unassembled WGS sequence"/>
</dbReference>
<evidence type="ECO:0000313" key="2">
    <source>
        <dbReference type="Proteomes" id="UP000278673"/>
    </source>
</evidence>
<accession>A0A3M2MB19</accession>
<evidence type="ECO:0000313" key="1">
    <source>
        <dbReference type="EMBL" id="RMI46702.1"/>
    </source>
</evidence>
<comment type="caution">
    <text evidence="1">The sequence shown here is derived from an EMBL/GenBank/DDBJ whole genome shotgun (WGS) entry which is preliminary data.</text>
</comment>
<dbReference type="EMBL" id="RFFJ01000001">
    <property type="protein sequence ID" value="RMI46702.1"/>
    <property type="molecule type" value="Genomic_DNA"/>
</dbReference>
<name>A0A3M2MB19_9ACTN</name>
<dbReference type="AlphaFoldDB" id="A0A3M2MB19"/>
<organism evidence="1 2">
    <name type="scientific">Streptomyces triticirhizae</name>
    <dbReference type="NCBI Taxonomy" id="2483353"/>
    <lineage>
        <taxon>Bacteria</taxon>
        <taxon>Bacillati</taxon>
        <taxon>Actinomycetota</taxon>
        <taxon>Actinomycetes</taxon>
        <taxon>Kitasatosporales</taxon>
        <taxon>Streptomycetaceae</taxon>
        <taxon>Streptomyces</taxon>
    </lineage>
</organism>
<keyword evidence="2" id="KW-1185">Reference proteome</keyword>
<proteinExistence type="predicted"/>
<gene>
    <name evidence="1" type="ORF">EBN88_00240</name>
</gene>
<sequence length="417" mass="48232">MIDRMSYRSARDLPSFLELDRQLKLLRLLGKTSRGQAASIEMQIRELADTVDAFYELLGDKHWIFHDRLSLTAIRAVLDTAGDDADRAEQLLIKHYHDPEQLRLMLLPLRKLPAMRRRGDLIDKARRDYFEGRFYSTVHVLLSVMDGFVNEFETVRRGLHARQPEGLHAWDSVVGHHLGLAHAHRTFTKGRGATREEPVLELYRNGIVHGSILNYDNITVATKAFNRLFAVADWAFAREKEKKYQAEGPPTWSTVCRQLKEAFGAIREQAEADRANREWTPAEYLPDSDDFRNHLLYQRTHELLSYWKRRNYGSLSDLLTHDLHRKHGRSVRSETRRAFEPFPLADFEIRAIRHDMAAAGTVVVTLVHSDAERVTAELRWVRENAEANPRPEPMQGQWRLVFLPCVFLAQGTPLPAE</sequence>
<protein>
    <submittedName>
        <fullName evidence="1">Uncharacterized protein</fullName>
    </submittedName>
</protein>
<reference evidence="1 2" key="1">
    <citation type="submission" date="2018-10" db="EMBL/GenBank/DDBJ databases">
        <title>Isolation, diversity and antifungal activity of actinobacteria from wheat.</title>
        <authorList>
            <person name="Han C."/>
        </authorList>
    </citation>
    <scope>NUCLEOTIDE SEQUENCE [LARGE SCALE GENOMIC DNA]</scope>
    <source>
        <strain evidence="1 2">NEAU-YY642</strain>
    </source>
</reference>